<evidence type="ECO:0000256" key="1">
    <source>
        <dbReference type="SAM" id="MobiDB-lite"/>
    </source>
</evidence>
<proteinExistence type="predicted"/>
<feature type="signal peptide" evidence="2">
    <location>
        <begin position="1"/>
        <end position="20"/>
    </location>
</feature>
<feature type="region of interest" description="Disordered" evidence="1">
    <location>
        <begin position="265"/>
        <end position="369"/>
    </location>
</feature>
<organism evidence="3 4">
    <name type="scientific">Trichinella nativa</name>
    <dbReference type="NCBI Taxonomy" id="6335"/>
    <lineage>
        <taxon>Eukaryota</taxon>
        <taxon>Metazoa</taxon>
        <taxon>Ecdysozoa</taxon>
        <taxon>Nematoda</taxon>
        <taxon>Enoplea</taxon>
        <taxon>Dorylaimia</taxon>
        <taxon>Trichinellida</taxon>
        <taxon>Trichinellidae</taxon>
        <taxon>Trichinella</taxon>
    </lineage>
</organism>
<evidence type="ECO:0000313" key="3">
    <source>
        <dbReference type="EMBL" id="OUC41127.1"/>
    </source>
</evidence>
<feature type="compositionally biased region" description="Gly residues" evidence="1">
    <location>
        <begin position="303"/>
        <end position="318"/>
    </location>
</feature>
<reference evidence="3 4" key="1">
    <citation type="submission" date="2015-04" db="EMBL/GenBank/DDBJ databases">
        <title>Draft genome of the roundworm Trichinella nativa.</title>
        <authorList>
            <person name="Mitreva M."/>
        </authorList>
    </citation>
    <scope>NUCLEOTIDE SEQUENCE [LARGE SCALE GENOMIC DNA]</scope>
    <source>
        <strain evidence="3 4">ISS45</strain>
    </source>
</reference>
<feature type="chain" id="PRO_5011003801" evidence="2">
    <location>
        <begin position="21"/>
        <end position="386"/>
    </location>
</feature>
<dbReference type="EMBL" id="LVZM01021763">
    <property type="protein sequence ID" value="OUC41127.1"/>
    <property type="molecule type" value="Genomic_DNA"/>
</dbReference>
<name>A0A1Y3EB84_9BILA</name>
<keyword evidence="2" id="KW-0732">Signal</keyword>
<evidence type="ECO:0000313" key="4">
    <source>
        <dbReference type="Proteomes" id="UP000243006"/>
    </source>
</evidence>
<protein>
    <submittedName>
        <fullName evidence="3">Uncharacterized protein</fullName>
    </submittedName>
</protein>
<evidence type="ECO:0000256" key="2">
    <source>
        <dbReference type="SAM" id="SignalP"/>
    </source>
</evidence>
<gene>
    <name evidence="3" type="ORF">D917_00471</name>
</gene>
<dbReference type="Proteomes" id="UP000243006">
    <property type="component" value="Unassembled WGS sequence"/>
</dbReference>
<dbReference type="AlphaFoldDB" id="A0A1Y3EB84"/>
<accession>A0A1Y3EB84</accession>
<feature type="compositionally biased region" description="Basic and acidic residues" evidence="1">
    <location>
        <begin position="344"/>
        <end position="353"/>
    </location>
</feature>
<feature type="region of interest" description="Disordered" evidence="1">
    <location>
        <begin position="179"/>
        <end position="199"/>
    </location>
</feature>
<sequence length="386" mass="44004">LKLHLFVTVKAIFLIAAVRAHHITAEDYRAACFLYNSVVIRFRIFHGFQTTRDFKCFKMADELENFFKSKKKLAAKKRNVQNPDMLCRRLEQAVQVQEMYEYADGEEWPVHSYEQPEPQEKPKEETTIVTCLFAWKLNFHFAALLRFVMLYHGDSEWLEVDDSQNFAPTVEDLKMNDDIDEDEEETEQPPPKQRTWNVNPEINGAAEVEKPVESNLENKTNENVYVPPCMRNRLNAPAKRDANFRTEEFPTLADAEVILKSDAELNKQKQVDPPNPWMKSKPPKQEEQEPLYVPVFARRGNNIGRGGNNIGHDNGIGPGSSNASGISNGPGTNNGPGNSSGSGKEQKKDKDSSETESDVYVPPYLRNRNGTFTSTIHVLHSKQQYI</sequence>
<comment type="caution">
    <text evidence="3">The sequence shown here is derived from an EMBL/GenBank/DDBJ whole genome shotgun (WGS) entry which is preliminary data.</text>
</comment>
<feature type="non-terminal residue" evidence="3">
    <location>
        <position position="1"/>
    </location>
</feature>